<accession>A0A1G7NWC4</accession>
<reference evidence="1 2" key="1">
    <citation type="submission" date="2016-10" db="EMBL/GenBank/DDBJ databases">
        <authorList>
            <person name="de Groot N.N."/>
        </authorList>
    </citation>
    <scope>NUCLEOTIDE SEQUENCE [LARGE SCALE GENOMIC DNA]</scope>
    <source>
        <strain evidence="1 2">LMG 2247</strain>
    </source>
</reference>
<protein>
    <recommendedName>
        <fullName evidence="3">Restriction endonuclease</fullName>
    </recommendedName>
</protein>
<sequence>MTDFFSDQDREAQRCLQAALNEEPRAKQLENLAAALIGQLLGIEVAIAKSGFQHGADAGPAGRQGRRFRIECKKYRETTSNKDRELLGEIDQAVARDEAIEAWILVATRSVSEQLRQDLEQHGERLGVPVIIFSWVDDRLSTLAALCASDPDIVGEIFSADAGELARKLAPLAGDAIEEIKRDLQSWSLGFESLRLKSHRKLDEIWRSSRVSNAELGQDAAGGAQSKRIKRIAVSQALDAWWIGRAQNDATMVVVGPDGVGKTWSTLDWIVDHTSEHPIIFVVPSSAAAALKSVSEMAVKRFFAERCYELTGQRTVDHWIRRLDRLLARPTDEGPVLTAVFDGINQEPSVPWVQVLKVLQGPTFAGRVRSIVSTRPHFLTDRLANLKGLVEPAVKATVDVYGIEPGGELDQMLDLEGLTRSSLHPDLVDLARTPRLFKLVIRLRDRLIDADKVTVHRLLWEYGRDSFGERAGRSFSDNEWQQYLQDIALELRSGVSAFTLKTLGEAVSRPDLTPGEVYARLSDIVDGRFTRAGPMGKIEFLPEVVAHSLAAALLTELATRNGETYDVIDAALSQWLDPIAGLDQRAEILRAAVAILIERGDPTETPIAGALVTSWLQTQNLTDHHRSELAALSANLVSPLLDAIEHSASHAQASARIWATSALRAIPRTDVPARTAIVKRTMSWLRIISRGVRDSDVGNTKDFEEHRAQRLIDHVGVDKSGPLTVLGQAMIFVDLDEGILHETIPSILDGFPLAAAVPLIEVATINETVGQGNAGLDGLRWLLVLNEADPEATAEELRRLAAAIQGRSPEHGISPDLPARLARRLLFLTGYEADEIAARDIDSTLDGSWCYESDYVASPATSVFPLERRHADDVLSDGARPLHARLRRAKPFWLNPNFNPPACVVAEVRSAASSIDASKLDSAGGNTVENHAFEEIEPVLARCAPDVLADIGRRKLLTLQDATREQRYWRAIRATHQLIISDEASRDSASALRTKFAESDEGNELYAASQLLIVEVQGEDWLTQATRMIEAGLKTVLTDFSHVVSVPTREAGDALLDRFGQGTQKQQHDLLCVLSFYGSALSDRIWSWLEIKARGDDQVDRGIAFRTLERADGERFGRLLIQWDWTWKGEEHFWVNHYGSGALISGAPSVPFEQLAPRIAPWRLLEAARLRGSDPVDIRLAVAIFGDVLTAGAVPEPDPGSDLTIELSMWLEYPSFYTLQLRKGENTSDDQFATFREAQDLEAQRRAWKRATETARQRIDDARAAGASLYLANINVDDLTPVWTHAPEIFDHWIEGFDRLTKDFKRRVRLAETTFLAICETLLNHDPGRGVQLWHALRQLMAVQHIGEGGVDELIHIAFRATDSSATDTLRTSLIDLHRCSTDKGLGELAFAAIFNGRRRWLEAQIEVDRRSPYVWRQKRAIVLSGFLTGDDSGAMDDWPVGPARSSIEEMTRSAARRRQNDAVARHWWRAFLAAQSSEDAYATWVLFLQTCDRRSSVWLSRDVTASDDIGELRDEKIAHALINRSSIKKQAESRDKNLNETFLGQRIVIGVAPWGIDATRRD</sequence>
<dbReference type="RefSeq" id="WP_090680307.1">
    <property type="nucleotide sequence ID" value="NZ_FNCJ01000001.1"/>
</dbReference>
<gene>
    <name evidence="1" type="ORF">SAMN05216466_10139</name>
</gene>
<name>A0A1G7NWC4_9BURK</name>
<organism evidence="1 2">
    <name type="scientific">Paraburkholderia phenazinium</name>
    <dbReference type="NCBI Taxonomy" id="60549"/>
    <lineage>
        <taxon>Bacteria</taxon>
        <taxon>Pseudomonadati</taxon>
        <taxon>Pseudomonadota</taxon>
        <taxon>Betaproteobacteria</taxon>
        <taxon>Burkholderiales</taxon>
        <taxon>Burkholderiaceae</taxon>
        <taxon>Paraburkholderia</taxon>
    </lineage>
</organism>
<evidence type="ECO:0000313" key="2">
    <source>
        <dbReference type="Proteomes" id="UP000199706"/>
    </source>
</evidence>
<dbReference type="EMBL" id="FNCJ01000001">
    <property type="protein sequence ID" value="SDF77659.1"/>
    <property type="molecule type" value="Genomic_DNA"/>
</dbReference>
<proteinExistence type="predicted"/>
<dbReference type="Proteomes" id="UP000199706">
    <property type="component" value="Unassembled WGS sequence"/>
</dbReference>
<evidence type="ECO:0000313" key="1">
    <source>
        <dbReference type="EMBL" id="SDF77659.1"/>
    </source>
</evidence>
<dbReference type="OrthoDB" id="7210088at2"/>
<evidence type="ECO:0008006" key="3">
    <source>
        <dbReference type="Google" id="ProtNLM"/>
    </source>
</evidence>